<dbReference type="PANTHER" id="PTHR23514:SF6">
    <property type="entry name" value="MAJOR FACILITATOR SUPERFAMILY (MFS) PROFILE DOMAIN-CONTAINING PROTEIN"/>
    <property type="match status" value="1"/>
</dbReference>
<dbReference type="EMBL" id="LKMD01000108">
    <property type="protein sequence ID" value="PIA89669.1"/>
    <property type="molecule type" value="Genomic_DNA"/>
</dbReference>
<feature type="transmembrane region" description="Helical" evidence="6">
    <location>
        <begin position="145"/>
        <end position="168"/>
    </location>
</feature>
<reference evidence="8 10" key="1">
    <citation type="submission" date="2015-10" db="EMBL/GenBank/DDBJ databases">
        <title>The cercosporin biosynthetic gene cluster was horizontally transferred to several fungal lineages and shown to be expanded in Cercospora beticola based on microsynteny with recipient genomes.</title>
        <authorList>
            <person name="De Jonge R."/>
            <person name="Ebert M.K."/>
            <person name="Suttle J.C."/>
            <person name="Jurick Ii W.M."/>
            <person name="Secor G.A."/>
            <person name="Thomma B.P."/>
            <person name="Van De Peer Y."/>
            <person name="Bolton M.D."/>
        </authorList>
    </citation>
    <scope>NUCLEOTIDE SEQUENCE [LARGE SCALE GENOMIC DNA]</scope>
    <source>
        <strain evidence="8 10">09-40</strain>
    </source>
</reference>
<feature type="transmembrane region" description="Helical" evidence="6">
    <location>
        <begin position="233"/>
        <end position="255"/>
    </location>
</feature>
<dbReference type="InterPro" id="IPR051788">
    <property type="entry name" value="MFS_Transporter"/>
</dbReference>
<proteinExistence type="predicted"/>
<dbReference type="GO" id="GO:0016020">
    <property type="term" value="C:membrane"/>
    <property type="evidence" value="ECO:0007669"/>
    <property type="project" value="UniProtKB-SubCell"/>
</dbReference>
<dbReference type="OrthoDB" id="413079at2759"/>
<dbReference type="InterPro" id="IPR036259">
    <property type="entry name" value="MFS_trans_sf"/>
</dbReference>
<feature type="domain" description="Major facilitator superfamily (MFS) profile" evidence="7">
    <location>
        <begin position="328"/>
        <end position="512"/>
    </location>
</feature>
<evidence type="ECO:0000313" key="11">
    <source>
        <dbReference type="Proteomes" id="UP001302367"/>
    </source>
</evidence>
<comment type="subcellular location">
    <subcellularLocation>
        <location evidence="1">Membrane</location>
        <topology evidence="1">Multi-pass membrane protein</topology>
    </subcellularLocation>
</comment>
<feature type="transmembrane region" description="Helical" evidence="6">
    <location>
        <begin position="267"/>
        <end position="287"/>
    </location>
</feature>
<sequence length="512" mass="54962">MSSFPFAAGIVAHSLPVPPVRSPPAAISHSRGPSIEELDSIKLADHGSLARKEYDGDSGSIEMPTTPKCAKQAFDVQTPTTPGELEASQPPTPKRGTATSALPSYRYPRMNRWRVLCACLIYFGNGMSDSAAGALIPYIEDFYHIGYAVVSMIWIANAVGYISSAFVTEWVLTRCGRARTLMIAEAFMIGAYVVVTCAPPFPVVVVAFFFMGFGNATNLALNNVFCANLADSTVILGAAHGSYGVGGIVAPIAATAMVSNGVFWARFYLVTIGIRILCFFFAGWSFWSYESEPTSNFNSDLQQLADKQADEQEGQSSKMELLKKALKNKTTLIGALFIFAYQGAEVAESGWFISYLINYRHGDPAKVGYVTSGFWAGITIGRFTLTHLAHRVGERRFVFATSVGVIIFQLLSWLIPNIIGNAVSVAVLGLLLGPVYPAAATVFTKLLPRRLQTIAIGFISSAGSSGGAVVPFLTGLIAQGSGTWVLHPVCIGAYVGMLICWAVLPRVKKPTS</sequence>
<reference evidence="9 11" key="2">
    <citation type="submission" date="2023-09" db="EMBL/GenBank/DDBJ databases">
        <title>Complete-Gapless Cercospora beticola genome.</title>
        <authorList>
            <person name="Wyatt N.A."/>
            <person name="Spanner R.E."/>
            <person name="Bolton M.D."/>
        </authorList>
    </citation>
    <scope>NUCLEOTIDE SEQUENCE [LARGE SCALE GENOMIC DNA]</scope>
    <source>
        <strain evidence="9">Cb09-40</strain>
    </source>
</reference>
<evidence type="ECO:0000256" key="6">
    <source>
        <dbReference type="SAM" id="Phobius"/>
    </source>
</evidence>
<dbReference type="Proteomes" id="UP000230605">
    <property type="component" value="Chromosome 5"/>
</dbReference>
<feature type="transmembrane region" description="Helical" evidence="6">
    <location>
        <begin position="189"/>
        <end position="213"/>
    </location>
</feature>
<evidence type="ECO:0000256" key="2">
    <source>
        <dbReference type="ARBA" id="ARBA00022692"/>
    </source>
</evidence>
<feature type="transmembrane region" description="Helical" evidence="6">
    <location>
        <begin position="367"/>
        <end position="385"/>
    </location>
</feature>
<dbReference type="FunFam" id="1.20.1250.20:FF:000308">
    <property type="entry name" value="MFS efflux transporter"/>
    <property type="match status" value="1"/>
</dbReference>
<protein>
    <recommendedName>
        <fullName evidence="7">Major facilitator superfamily (MFS) profile domain-containing protein</fullName>
    </recommendedName>
</protein>
<organism evidence="8 10">
    <name type="scientific">Cercospora beticola</name>
    <name type="common">Sugarbeet leaf spot fungus</name>
    <dbReference type="NCBI Taxonomy" id="122368"/>
    <lineage>
        <taxon>Eukaryota</taxon>
        <taxon>Fungi</taxon>
        <taxon>Dikarya</taxon>
        <taxon>Ascomycota</taxon>
        <taxon>Pezizomycotina</taxon>
        <taxon>Dothideomycetes</taxon>
        <taxon>Dothideomycetidae</taxon>
        <taxon>Mycosphaerellales</taxon>
        <taxon>Mycosphaerellaceae</taxon>
        <taxon>Cercospora</taxon>
    </lineage>
</organism>
<evidence type="ECO:0000313" key="9">
    <source>
        <dbReference type="EMBL" id="WPB02853.1"/>
    </source>
</evidence>
<evidence type="ECO:0000256" key="4">
    <source>
        <dbReference type="ARBA" id="ARBA00023136"/>
    </source>
</evidence>
<keyword evidence="2 6" id="KW-0812">Transmembrane</keyword>
<dbReference type="FunFam" id="1.20.1250.20:FF:000286">
    <property type="entry name" value="MFS efflux transporter"/>
    <property type="match status" value="1"/>
</dbReference>
<evidence type="ECO:0000313" key="8">
    <source>
        <dbReference type="EMBL" id="PIA89669.1"/>
    </source>
</evidence>
<keyword evidence="3 6" id="KW-1133">Transmembrane helix</keyword>
<evidence type="ECO:0000256" key="5">
    <source>
        <dbReference type="SAM" id="MobiDB-lite"/>
    </source>
</evidence>
<evidence type="ECO:0000259" key="7">
    <source>
        <dbReference type="PROSITE" id="PS50850"/>
    </source>
</evidence>
<dbReference type="Gene3D" id="1.20.1250.20">
    <property type="entry name" value="MFS general substrate transporter like domains"/>
    <property type="match status" value="2"/>
</dbReference>
<feature type="transmembrane region" description="Helical" evidence="6">
    <location>
        <begin position="455"/>
        <end position="478"/>
    </location>
</feature>
<name>A0A2G5HAW5_CERBT</name>
<dbReference type="PROSITE" id="PS50850">
    <property type="entry name" value="MFS"/>
    <property type="match status" value="1"/>
</dbReference>
<dbReference type="InterPro" id="IPR020846">
    <property type="entry name" value="MFS_dom"/>
</dbReference>
<feature type="transmembrane region" description="Helical" evidence="6">
    <location>
        <begin position="397"/>
        <end position="416"/>
    </location>
</feature>
<feature type="transmembrane region" description="Helical" evidence="6">
    <location>
        <begin position="484"/>
        <end position="504"/>
    </location>
</feature>
<dbReference type="InterPro" id="IPR011701">
    <property type="entry name" value="MFS"/>
</dbReference>
<accession>A0A2G5HAW5</accession>
<gene>
    <name evidence="8" type="ORF">CB0940_06935</name>
    <name evidence="9" type="ORF">RHO25_007489</name>
</gene>
<keyword evidence="4 6" id="KW-0472">Membrane</keyword>
<evidence type="ECO:0000313" key="10">
    <source>
        <dbReference type="Proteomes" id="UP000230605"/>
    </source>
</evidence>
<evidence type="ECO:0000256" key="3">
    <source>
        <dbReference type="ARBA" id="ARBA00022989"/>
    </source>
</evidence>
<evidence type="ECO:0000256" key="1">
    <source>
        <dbReference type="ARBA" id="ARBA00004141"/>
    </source>
</evidence>
<feature type="transmembrane region" description="Helical" evidence="6">
    <location>
        <begin position="422"/>
        <end position="443"/>
    </location>
</feature>
<feature type="transmembrane region" description="Helical" evidence="6">
    <location>
        <begin position="115"/>
        <end position="139"/>
    </location>
</feature>
<dbReference type="Pfam" id="PF07690">
    <property type="entry name" value="MFS_1"/>
    <property type="match status" value="2"/>
</dbReference>
<dbReference type="GO" id="GO:0022857">
    <property type="term" value="F:transmembrane transporter activity"/>
    <property type="evidence" value="ECO:0007669"/>
    <property type="project" value="InterPro"/>
</dbReference>
<feature type="region of interest" description="Disordered" evidence="5">
    <location>
        <begin position="80"/>
        <end position="100"/>
    </location>
</feature>
<dbReference type="AlphaFoldDB" id="A0A2G5HAW5"/>
<keyword evidence="11" id="KW-1185">Reference proteome</keyword>
<dbReference type="EMBL" id="CP134188">
    <property type="protein sequence ID" value="WPB02853.1"/>
    <property type="molecule type" value="Genomic_DNA"/>
</dbReference>
<dbReference type="PANTHER" id="PTHR23514">
    <property type="entry name" value="BYPASS OF STOP CODON PROTEIN 6"/>
    <property type="match status" value="1"/>
</dbReference>
<dbReference type="SUPFAM" id="SSF103473">
    <property type="entry name" value="MFS general substrate transporter"/>
    <property type="match status" value="1"/>
</dbReference>
<dbReference type="Proteomes" id="UP001302367">
    <property type="component" value="Chromosome 5"/>
</dbReference>